<keyword evidence="11" id="KW-0677">Repeat</keyword>
<evidence type="ECO:0000256" key="11">
    <source>
        <dbReference type="ARBA" id="ARBA00022737"/>
    </source>
</evidence>
<keyword evidence="5 19" id="KW-1003">Cell membrane</keyword>
<dbReference type="Pfam" id="PF14715">
    <property type="entry name" value="FixP_N"/>
    <property type="match status" value="1"/>
</dbReference>
<evidence type="ECO:0000256" key="19">
    <source>
        <dbReference type="PIRNR" id="PIRNR000006"/>
    </source>
</evidence>
<evidence type="ECO:0000256" key="23">
    <source>
        <dbReference type="SAM" id="Phobius"/>
    </source>
</evidence>
<keyword evidence="6 19" id="KW-0997">Cell inner membrane</keyword>
<dbReference type="InterPro" id="IPR036909">
    <property type="entry name" value="Cyt_c-like_dom_sf"/>
</dbReference>
<evidence type="ECO:0000256" key="1">
    <source>
        <dbReference type="ARBA" id="ARBA00004533"/>
    </source>
</evidence>
<evidence type="ECO:0000256" key="7">
    <source>
        <dbReference type="ARBA" id="ARBA00022617"/>
    </source>
</evidence>
<dbReference type="InterPro" id="IPR050597">
    <property type="entry name" value="Cytochrome_c_Oxidase_Subunit"/>
</dbReference>
<name>A0A8J6YQ74_9RHOB</name>
<evidence type="ECO:0000256" key="12">
    <source>
        <dbReference type="ARBA" id="ARBA00022781"/>
    </source>
</evidence>
<comment type="similarity">
    <text evidence="3 19">Belongs to the CcoP / FixP family.</text>
</comment>
<dbReference type="InterPro" id="IPR038414">
    <property type="entry name" value="CcoP_N_sf"/>
</dbReference>
<evidence type="ECO:0000256" key="4">
    <source>
        <dbReference type="ARBA" id="ARBA00022448"/>
    </source>
</evidence>
<feature type="binding site" description="covalent" evidence="21">
    <location>
        <position position="222"/>
    </location>
    <ligand>
        <name>heme c</name>
        <dbReference type="ChEBI" id="CHEBI:61717"/>
        <label>2</label>
    </ligand>
</feature>
<dbReference type="GO" id="GO:0020037">
    <property type="term" value="F:heme binding"/>
    <property type="evidence" value="ECO:0007669"/>
    <property type="project" value="InterPro"/>
</dbReference>
<keyword evidence="8 19" id="KW-0679">Respiratory chain</keyword>
<dbReference type="PIRSF" id="PIRSF000006">
    <property type="entry name" value="Cbb3-Cox_fixP"/>
    <property type="match status" value="1"/>
</dbReference>
<dbReference type="Gene3D" id="6.10.280.130">
    <property type="match status" value="1"/>
</dbReference>
<dbReference type="UniPathway" id="UPA00705"/>
<dbReference type="InterPro" id="IPR004678">
    <property type="entry name" value="Cyt_c_oxidase_cbb3_su3"/>
</dbReference>
<feature type="domain" description="Cytochrome c" evidence="24">
    <location>
        <begin position="209"/>
        <end position="290"/>
    </location>
</feature>
<comment type="pathway">
    <text evidence="2 19">Energy metabolism; oxidative phosphorylation.</text>
</comment>
<dbReference type="Proteomes" id="UP000609121">
    <property type="component" value="Unassembled WGS sequence"/>
</dbReference>
<keyword evidence="17 19" id="KW-0406">Ion transport</keyword>
<feature type="binding site" description="axial binding residue" evidence="20">
    <location>
        <position position="226"/>
    </location>
    <ligand>
        <name>heme c</name>
        <dbReference type="ChEBI" id="CHEBI:61717"/>
        <label>2</label>
    </ligand>
    <ligandPart>
        <name>Fe</name>
        <dbReference type="ChEBI" id="CHEBI:18248"/>
    </ligandPart>
</feature>
<keyword evidence="26" id="KW-1185">Reference proteome</keyword>
<evidence type="ECO:0000256" key="9">
    <source>
        <dbReference type="ARBA" id="ARBA00022692"/>
    </source>
</evidence>
<dbReference type="AlphaFoldDB" id="A0A8J6YQ74"/>
<feature type="binding site" description="axial binding residue" evidence="20">
    <location>
        <position position="131"/>
    </location>
    <ligand>
        <name>heme c</name>
        <dbReference type="ChEBI" id="CHEBI:61717"/>
        <label>1</label>
    </ligand>
    <ligandPart>
        <name>Fe</name>
        <dbReference type="ChEBI" id="CHEBI:18248"/>
    </ligandPart>
</feature>
<keyword evidence="15 19" id="KW-0560">Oxidoreductase</keyword>
<evidence type="ECO:0000313" key="25">
    <source>
        <dbReference type="EMBL" id="MBE3637518.1"/>
    </source>
</evidence>
<dbReference type="RefSeq" id="WP_193180226.1">
    <property type="nucleotide sequence ID" value="NZ_JACVXA010000009.1"/>
</dbReference>
<dbReference type="PRINTS" id="PR00605">
    <property type="entry name" value="CYTCHROMECIC"/>
</dbReference>
<keyword evidence="7 19" id="KW-0349">Heme</keyword>
<dbReference type="PROSITE" id="PS51007">
    <property type="entry name" value="CYTC"/>
    <property type="match status" value="2"/>
</dbReference>
<comment type="subcellular location">
    <subcellularLocation>
        <location evidence="1 19">Cell inner membrane</location>
    </subcellularLocation>
</comment>
<keyword evidence="10 19" id="KW-0479">Metal-binding</keyword>
<keyword evidence="4 19" id="KW-0813">Transport</keyword>
<dbReference type="Gene3D" id="1.10.760.10">
    <property type="entry name" value="Cytochrome c-like domain"/>
    <property type="match status" value="2"/>
</dbReference>
<dbReference type="PANTHER" id="PTHR33751">
    <property type="entry name" value="CBB3-TYPE CYTOCHROME C OXIDASE SUBUNIT FIXP"/>
    <property type="match status" value="1"/>
</dbReference>
<dbReference type="InterPro" id="IPR008168">
    <property type="entry name" value="Cyt_C_IC"/>
</dbReference>
<evidence type="ECO:0000256" key="17">
    <source>
        <dbReference type="ARBA" id="ARBA00023065"/>
    </source>
</evidence>
<dbReference type="GO" id="GO:0009055">
    <property type="term" value="F:electron transfer activity"/>
    <property type="evidence" value="ECO:0007669"/>
    <property type="project" value="InterPro"/>
</dbReference>
<feature type="compositionally biased region" description="Basic and acidic residues" evidence="22">
    <location>
        <begin position="7"/>
        <end position="17"/>
    </location>
</feature>
<dbReference type="EMBL" id="JACVXA010000009">
    <property type="protein sequence ID" value="MBE3637518.1"/>
    <property type="molecule type" value="Genomic_DNA"/>
</dbReference>
<evidence type="ECO:0000256" key="18">
    <source>
        <dbReference type="ARBA" id="ARBA00023136"/>
    </source>
</evidence>
<evidence type="ECO:0000256" key="2">
    <source>
        <dbReference type="ARBA" id="ARBA00004673"/>
    </source>
</evidence>
<comment type="cofactor">
    <cofactor evidence="19 21">
        <name>heme c</name>
        <dbReference type="ChEBI" id="CHEBI:61717"/>
    </cofactor>
    <text evidence="19 21">Binds 2 heme C groups per subunit.</text>
</comment>
<keyword evidence="9 23" id="KW-0812">Transmembrane</keyword>
<feature type="region of interest" description="Disordered" evidence="22">
    <location>
        <begin position="1"/>
        <end position="27"/>
    </location>
</feature>
<evidence type="ECO:0000313" key="26">
    <source>
        <dbReference type="Proteomes" id="UP000609121"/>
    </source>
</evidence>
<protein>
    <recommendedName>
        <fullName evidence="19">Cbb3-type cytochrome c oxidase subunit</fullName>
    </recommendedName>
</protein>
<dbReference type="GO" id="GO:0005506">
    <property type="term" value="F:iron ion binding"/>
    <property type="evidence" value="ECO:0007669"/>
    <property type="project" value="InterPro"/>
</dbReference>
<evidence type="ECO:0000256" key="6">
    <source>
        <dbReference type="ARBA" id="ARBA00022519"/>
    </source>
</evidence>
<proteinExistence type="inferred from homology"/>
<dbReference type="GO" id="GO:0005886">
    <property type="term" value="C:plasma membrane"/>
    <property type="evidence" value="ECO:0007669"/>
    <property type="project" value="UniProtKB-SubCell"/>
</dbReference>
<keyword evidence="14 23" id="KW-1133">Transmembrane helix</keyword>
<evidence type="ECO:0000256" key="5">
    <source>
        <dbReference type="ARBA" id="ARBA00022475"/>
    </source>
</evidence>
<accession>A0A8J6YQ74</accession>
<comment type="function">
    <text evidence="19">C-type cytochrome. Part of the cbb3-type cytochrome c oxidase complex.</text>
</comment>
<feature type="binding site" description="covalent" evidence="21">
    <location>
        <position position="127"/>
    </location>
    <ligand>
        <name>heme c</name>
        <dbReference type="ChEBI" id="CHEBI:61717"/>
        <label>1</label>
    </ligand>
</feature>
<reference evidence="25" key="1">
    <citation type="submission" date="2020-09" db="EMBL/GenBank/DDBJ databases">
        <title>A novel bacterium of genus Mangrovicoccus, isolated from South China Sea.</title>
        <authorList>
            <person name="Huang H."/>
            <person name="Mo K."/>
            <person name="Hu Y."/>
        </authorList>
    </citation>
    <scope>NUCLEOTIDE SEQUENCE</scope>
    <source>
        <strain evidence="25">HB182678</strain>
    </source>
</reference>
<feature type="transmembrane region" description="Helical" evidence="23">
    <location>
        <begin position="38"/>
        <end position="56"/>
    </location>
</feature>
<evidence type="ECO:0000256" key="10">
    <source>
        <dbReference type="ARBA" id="ARBA00022723"/>
    </source>
</evidence>
<dbReference type="GO" id="GO:1902600">
    <property type="term" value="P:proton transmembrane transport"/>
    <property type="evidence" value="ECO:0007669"/>
    <property type="project" value="UniProtKB-KW"/>
</dbReference>
<evidence type="ECO:0000256" key="3">
    <source>
        <dbReference type="ARBA" id="ARBA00006113"/>
    </source>
</evidence>
<feature type="binding site" description="axial binding residue" evidence="20">
    <location>
        <position position="267"/>
    </location>
    <ligand>
        <name>heme c</name>
        <dbReference type="ChEBI" id="CHEBI:61717"/>
        <label>1</label>
    </ligand>
    <ligandPart>
        <name>Fe</name>
        <dbReference type="ChEBI" id="CHEBI:18248"/>
    </ligandPart>
</feature>
<evidence type="ECO:0000256" key="15">
    <source>
        <dbReference type="ARBA" id="ARBA00023002"/>
    </source>
</evidence>
<feature type="binding site" description="covalent" evidence="21">
    <location>
        <position position="225"/>
    </location>
    <ligand>
        <name>heme c</name>
        <dbReference type="ChEBI" id="CHEBI:61717"/>
        <label>2</label>
    </ligand>
</feature>
<feature type="domain" description="Cytochrome c" evidence="24">
    <location>
        <begin position="114"/>
        <end position="202"/>
    </location>
</feature>
<keyword evidence="16 19" id="KW-0408">Iron</keyword>
<dbReference type="PANTHER" id="PTHR33751:SF1">
    <property type="entry name" value="CBB3-TYPE CYTOCHROME C OXIDASE SUBUNIT FIXP"/>
    <property type="match status" value="1"/>
</dbReference>
<keyword evidence="13 19" id="KW-0249">Electron transport</keyword>
<keyword evidence="12 19" id="KW-0375">Hydrogen ion transport</keyword>
<dbReference type="InterPro" id="IPR009056">
    <property type="entry name" value="Cyt_c-like_dom"/>
</dbReference>
<organism evidence="25 26">
    <name type="scientific">Mangrovicoccus algicola</name>
    <dbReference type="NCBI Taxonomy" id="2771008"/>
    <lineage>
        <taxon>Bacteria</taxon>
        <taxon>Pseudomonadati</taxon>
        <taxon>Pseudomonadota</taxon>
        <taxon>Alphaproteobacteria</taxon>
        <taxon>Rhodobacterales</taxon>
        <taxon>Paracoccaceae</taxon>
        <taxon>Mangrovicoccus</taxon>
    </lineage>
</organism>
<evidence type="ECO:0000256" key="8">
    <source>
        <dbReference type="ARBA" id="ARBA00022660"/>
    </source>
</evidence>
<feature type="binding site" description="axial binding residue" evidence="20">
    <location>
        <position position="179"/>
    </location>
    <ligand>
        <name>heme c</name>
        <dbReference type="ChEBI" id="CHEBI:61717"/>
        <label>2</label>
    </ligand>
    <ligandPart>
        <name>Fe</name>
        <dbReference type="ChEBI" id="CHEBI:18248"/>
    </ligandPart>
</feature>
<comment type="subunit">
    <text evidence="19">Component of the cbb3-type cytochrome c oxidase.</text>
</comment>
<dbReference type="InterPro" id="IPR032858">
    <property type="entry name" value="CcoP_N"/>
</dbReference>
<comment type="caution">
    <text evidence="25">The sequence shown here is derived from an EMBL/GenBank/DDBJ whole genome shotgun (WGS) entry which is preliminary data.</text>
</comment>
<sequence>MSSQPGKSHDGAQRDQEVPTTGHSWDGIEEYDNPMPRWWLTIFYITLIWGAVYSILMPSWPGVTGAWPGLLGWSTRGEVAEEVARMTEANAEIDARLAAADLTALSGDPELSQYAVNAGAAVFRTWCAQCHGSGAAGATGFPNLLDDDWLWGGDIASIAYTVTHGIRNETDADARYSQMPVFDELLEPGQIDALANYVLSLSGTPPDSALAAQGAALFADNCVACHMEDGTGNPEIGAPNLADAIWLYGGDYDTVRQSIAGARFGVMPNWNTRLTQSQINAVATYVHALGGGE</sequence>
<evidence type="ECO:0000256" key="20">
    <source>
        <dbReference type="PIRSR" id="PIRSR000006-1"/>
    </source>
</evidence>
<gene>
    <name evidence="25" type="primary">ccoP</name>
    <name evidence="25" type="ORF">ICN82_04785</name>
</gene>
<evidence type="ECO:0000256" key="13">
    <source>
        <dbReference type="ARBA" id="ARBA00022982"/>
    </source>
</evidence>
<evidence type="ECO:0000256" key="16">
    <source>
        <dbReference type="ARBA" id="ARBA00023004"/>
    </source>
</evidence>
<evidence type="ECO:0000256" key="21">
    <source>
        <dbReference type="PIRSR" id="PIRSR000006-2"/>
    </source>
</evidence>
<evidence type="ECO:0000259" key="24">
    <source>
        <dbReference type="PROSITE" id="PS51007"/>
    </source>
</evidence>
<dbReference type="GO" id="GO:0016491">
    <property type="term" value="F:oxidoreductase activity"/>
    <property type="evidence" value="ECO:0007669"/>
    <property type="project" value="UniProtKB-KW"/>
</dbReference>
<evidence type="ECO:0000256" key="22">
    <source>
        <dbReference type="SAM" id="MobiDB-lite"/>
    </source>
</evidence>
<dbReference type="Pfam" id="PF13442">
    <property type="entry name" value="Cytochrome_CBB3"/>
    <property type="match status" value="1"/>
</dbReference>
<dbReference type="NCBIfam" id="TIGR00782">
    <property type="entry name" value="ccoP"/>
    <property type="match status" value="1"/>
</dbReference>
<keyword evidence="18 19" id="KW-0472">Membrane</keyword>
<dbReference type="SUPFAM" id="SSF46626">
    <property type="entry name" value="Cytochrome c"/>
    <property type="match status" value="2"/>
</dbReference>
<feature type="binding site" description="covalent" evidence="21">
    <location>
        <position position="130"/>
    </location>
    <ligand>
        <name>heme c</name>
        <dbReference type="ChEBI" id="CHEBI:61717"/>
        <label>1</label>
    </ligand>
</feature>
<dbReference type="Pfam" id="PF00034">
    <property type="entry name" value="Cytochrom_C"/>
    <property type="match status" value="1"/>
</dbReference>
<evidence type="ECO:0000256" key="14">
    <source>
        <dbReference type="ARBA" id="ARBA00022989"/>
    </source>
</evidence>
<dbReference type="GO" id="GO:0006119">
    <property type="term" value="P:oxidative phosphorylation"/>
    <property type="evidence" value="ECO:0007669"/>
    <property type="project" value="UniProtKB-UniPathway"/>
</dbReference>